<dbReference type="AlphaFoldDB" id="A0A2A2JY91"/>
<comment type="caution">
    <text evidence="2">The sequence shown here is derived from an EMBL/GenBank/DDBJ whole genome shotgun (WGS) entry which is preliminary data.</text>
</comment>
<keyword evidence="3" id="KW-1185">Reference proteome</keyword>
<evidence type="ECO:0000256" key="1">
    <source>
        <dbReference type="SAM" id="MobiDB-lite"/>
    </source>
</evidence>
<feature type="compositionally biased region" description="Basic and acidic residues" evidence="1">
    <location>
        <begin position="57"/>
        <end position="73"/>
    </location>
</feature>
<protein>
    <submittedName>
        <fullName evidence="2">Uncharacterized protein</fullName>
    </submittedName>
</protein>
<evidence type="ECO:0000313" key="3">
    <source>
        <dbReference type="Proteomes" id="UP000218231"/>
    </source>
</evidence>
<accession>A0A2A2JY91</accession>
<feature type="compositionally biased region" description="Polar residues" evidence="1">
    <location>
        <begin position="127"/>
        <end position="148"/>
    </location>
</feature>
<proteinExistence type="predicted"/>
<sequence length="201" mass="20707">MPRERASSSTIASVAGSSGALIDTGAFISGCYPLRRESSTAHLPRAAADPFVRRQPLQRDRPAGVEPPRRNADLRTQPELAAIGELGGGVPQHDRTVDAVQESLRNPCILGDDRVGMAIASRYSVSQSSALTGTTMSPNAASTGSPRTSHPACCSAVTNAAGAAKSRSISSVSIAPQMPVRRILASSTTRSAIAGSAEPST</sequence>
<name>A0A2A2JY91_9BILA</name>
<dbReference type="Proteomes" id="UP000218231">
    <property type="component" value="Unassembled WGS sequence"/>
</dbReference>
<evidence type="ECO:0000313" key="2">
    <source>
        <dbReference type="EMBL" id="PAV66665.1"/>
    </source>
</evidence>
<gene>
    <name evidence="2" type="ORF">WR25_13308</name>
</gene>
<reference evidence="2 3" key="1">
    <citation type="journal article" date="2017" name="Curr. Biol.">
        <title>Genome architecture and evolution of a unichromosomal asexual nematode.</title>
        <authorList>
            <person name="Fradin H."/>
            <person name="Zegar C."/>
            <person name="Gutwein M."/>
            <person name="Lucas J."/>
            <person name="Kovtun M."/>
            <person name="Corcoran D."/>
            <person name="Baugh L.R."/>
            <person name="Kiontke K."/>
            <person name="Gunsalus K."/>
            <person name="Fitch D.H."/>
            <person name="Piano F."/>
        </authorList>
    </citation>
    <scope>NUCLEOTIDE SEQUENCE [LARGE SCALE GENOMIC DNA]</scope>
    <source>
        <strain evidence="2">PF1309</strain>
    </source>
</reference>
<organism evidence="2 3">
    <name type="scientific">Diploscapter pachys</name>
    <dbReference type="NCBI Taxonomy" id="2018661"/>
    <lineage>
        <taxon>Eukaryota</taxon>
        <taxon>Metazoa</taxon>
        <taxon>Ecdysozoa</taxon>
        <taxon>Nematoda</taxon>
        <taxon>Chromadorea</taxon>
        <taxon>Rhabditida</taxon>
        <taxon>Rhabditina</taxon>
        <taxon>Rhabditomorpha</taxon>
        <taxon>Rhabditoidea</taxon>
        <taxon>Rhabditidae</taxon>
        <taxon>Diploscapter</taxon>
    </lineage>
</organism>
<feature type="region of interest" description="Disordered" evidence="1">
    <location>
        <begin position="127"/>
        <end position="151"/>
    </location>
</feature>
<dbReference type="EMBL" id="LIAE01010052">
    <property type="protein sequence ID" value="PAV66665.1"/>
    <property type="molecule type" value="Genomic_DNA"/>
</dbReference>
<feature type="region of interest" description="Disordered" evidence="1">
    <location>
        <begin position="40"/>
        <end position="76"/>
    </location>
</feature>